<dbReference type="InterPro" id="IPR011330">
    <property type="entry name" value="Glyco_hydro/deAcase_b/a-brl"/>
</dbReference>
<feature type="transmembrane region" description="Helical" evidence="4">
    <location>
        <begin position="756"/>
        <end position="781"/>
    </location>
</feature>
<dbReference type="eggNOG" id="COG1215">
    <property type="taxonomic scope" value="Bacteria"/>
</dbReference>
<dbReference type="InterPro" id="IPR001223">
    <property type="entry name" value="Glyco_hydro18_cat"/>
</dbReference>
<dbReference type="CDD" id="cd06423">
    <property type="entry name" value="CESA_like"/>
    <property type="match status" value="1"/>
</dbReference>
<keyword evidence="3" id="KW-0808">Transferase</keyword>
<dbReference type="SUPFAM" id="SSF53448">
    <property type="entry name" value="Nucleotide-diphospho-sugar transferases"/>
    <property type="match status" value="1"/>
</dbReference>
<keyword evidence="2" id="KW-0328">Glycosyltransferase</keyword>
<dbReference type="Gene3D" id="3.90.550.10">
    <property type="entry name" value="Spore Coat Polysaccharide Biosynthesis Protein SpsA, Chain A"/>
    <property type="match status" value="1"/>
</dbReference>
<dbReference type="KEGG" id="acm:AciX9_1184"/>
<feature type="transmembrane region" description="Helical" evidence="4">
    <location>
        <begin position="1095"/>
        <end position="1113"/>
    </location>
</feature>
<feature type="domain" description="GH18" evidence="6">
    <location>
        <begin position="91"/>
        <end position="447"/>
    </location>
</feature>
<dbReference type="Pfam" id="PF00704">
    <property type="entry name" value="Glyco_hydro_18"/>
    <property type="match status" value="1"/>
</dbReference>
<dbReference type="SMART" id="SM00636">
    <property type="entry name" value="Glyco_18"/>
    <property type="match status" value="1"/>
</dbReference>
<dbReference type="GO" id="GO:0016757">
    <property type="term" value="F:glycosyltransferase activity"/>
    <property type="evidence" value="ECO:0007669"/>
    <property type="project" value="UniProtKB-KW"/>
</dbReference>
<keyword evidence="4" id="KW-0472">Membrane</keyword>
<evidence type="ECO:0000256" key="1">
    <source>
        <dbReference type="ARBA" id="ARBA00006739"/>
    </source>
</evidence>
<feature type="transmembrane region" description="Helical" evidence="4">
    <location>
        <begin position="20"/>
        <end position="40"/>
    </location>
</feature>
<sequence>MDKPVFYDPQRKRWKRLRRIFDVLAAFGLFLGIIFVFGLWRMKPLPELRLTPQTRNYHALVTPPKATLKPKSAHRKTTLKPSEIPLNSGEGLRAAYYVDDDAASYSSLKEHIRQIDLLFPQWLHVISPDGGLTAYTAGDNRPFAVVDKNGAHGVDQENKVARAIQLNHADMEVFPLVDNYDSVKQAYFPGLEDFLQDADARNNFVHQVDVFLAANSGYRGLTLDFEDVTPLGQPGFKALIAALYADFQAKKLKLYLNTPIENPDFDLAYMAAHSDGLLLMDYDEHQSTTEPGPVASQDWFTDNLARVMKTVPKDKIIVAVGSYGYDWTTTMPAEGAAAKKGRRATAAAPLKVVSASTIKTQDAWQGASDAGAEVELDGDSLNPHFAYDDDDAHLQHQVWFLDAVTVLNEMRAVRSFGLQTFALWRLGSEDNSLWKIWDTPTRVDPLKVLTTVDPGYSVDTEGDGDILRVIRKPQSGTRALTLDDDDQVPVPLKMVTKEQMVSYPLPYTLQQYGYQAKKVAITFDDGPDAEWTPKILDVLKKYGVKGTFFMIGEVAQDNVGVMQRVYREGHEIGNHTFTHPDISEISNTSVDLQLKLTERLFGSKLGVQPLYFRPPYSIDQEPDTNDQAAPVDRIQGLGYVTIGNKIDTNDWDEHPRKSPQEITDSVLQQLADMEAHPDRRGSIILMHDGGGDRSATVAALPMLIQALRAHGYQIVPVSELMGRTRVEVMPALTSKQRWQARADSVTFFFFSFFNHLVIYVFYLGDILMSARLIIIGVFATIDRFRKRKNYATADYCPKVAVLIPAYNEEKVIARTIRSVMMSNYKNLRIVVIDDGSSDKTYQTAIDAYPADIASGRLEVITKPNGGKADALNFALENIDEEIYVGIDADGVIAHDAITNLVPHFANPKIGAVAGNAKVGNRVNLWTRWQALEYITSQNFERRALDLFDVVMVVPGAIGAWRTAAVKKGGGYHSNTVAEDADLTMNLLEQGYSVIYEDRTLAFTEAPVNANGLMRQRFRWSFGILQAVFKHRGAIAKHRAMGLFALPNIVIFQIMLPLVSPLIDFMFVAGVIHYFIDKHFHPDTTSTGNIYKLLTFFLAFLVIDFAASALAFLLERKHPASKGDGWLLFHIWIQRFSYRQVFSLVLLKTIKRAIDGKSFSWDKLERTATMSKATDKIVQ</sequence>
<evidence type="ECO:0000256" key="3">
    <source>
        <dbReference type="ARBA" id="ARBA00022679"/>
    </source>
</evidence>
<evidence type="ECO:0000313" key="7">
    <source>
        <dbReference type="EMBL" id="ADW68247.1"/>
    </source>
</evidence>
<dbReference type="InterPro" id="IPR002509">
    <property type="entry name" value="NODB_dom"/>
</dbReference>
<evidence type="ECO:0000313" key="8">
    <source>
        <dbReference type="Proteomes" id="UP000000343"/>
    </source>
</evidence>
<evidence type="ECO:0000259" key="5">
    <source>
        <dbReference type="PROSITE" id="PS51677"/>
    </source>
</evidence>
<dbReference type="SUPFAM" id="SSF88713">
    <property type="entry name" value="Glycoside hydrolase/deacetylase"/>
    <property type="match status" value="1"/>
</dbReference>
<keyword evidence="4" id="KW-1133">Transmembrane helix</keyword>
<dbReference type="SUPFAM" id="SSF51445">
    <property type="entry name" value="(Trans)glycosidases"/>
    <property type="match status" value="1"/>
</dbReference>
<name>E8X4C0_GRATM</name>
<dbReference type="PROSITE" id="PS51677">
    <property type="entry name" value="NODB"/>
    <property type="match status" value="1"/>
</dbReference>
<dbReference type="Gene3D" id="3.20.20.80">
    <property type="entry name" value="Glycosidases"/>
    <property type="match status" value="1"/>
</dbReference>
<dbReference type="STRING" id="1198114.AciX9_1184"/>
<dbReference type="InterPro" id="IPR029044">
    <property type="entry name" value="Nucleotide-diphossugar_trans"/>
</dbReference>
<dbReference type="GO" id="GO:0016810">
    <property type="term" value="F:hydrolase activity, acting on carbon-nitrogen (but not peptide) bonds"/>
    <property type="evidence" value="ECO:0007669"/>
    <property type="project" value="InterPro"/>
</dbReference>
<dbReference type="Proteomes" id="UP000000343">
    <property type="component" value="Chromosome"/>
</dbReference>
<reference evidence="8" key="1">
    <citation type="submission" date="2011-01" db="EMBL/GenBank/DDBJ databases">
        <title>Complete sequence of chromosome of Acidobacterium sp. MP5ACTX9.</title>
        <authorList>
            <consortium name="US DOE Joint Genome Institute"/>
            <person name="Lucas S."/>
            <person name="Copeland A."/>
            <person name="Lapidus A."/>
            <person name="Cheng J.-F."/>
            <person name="Goodwin L."/>
            <person name="Pitluck S."/>
            <person name="Teshima H."/>
            <person name="Detter J.C."/>
            <person name="Han C."/>
            <person name="Tapia R."/>
            <person name="Land M."/>
            <person name="Hauser L."/>
            <person name="Kyrpides N."/>
            <person name="Ivanova N."/>
            <person name="Ovchinnikova G."/>
            <person name="Pagani I."/>
            <person name="Rawat S.R."/>
            <person name="Mannisto M."/>
            <person name="Haggblom M.M."/>
            <person name="Woyke T."/>
        </authorList>
    </citation>
    <scope>NUCLEOTIDE SEQUENCE [LARGE SCALE GENOMIC DNA]</scope>
    <source>
        <strain evidence="8">MP5ACTX9</strain>
    </source>
</reference>
<dbReference type="EMBL" id="CP002480">
    <property type="protein sequence ID" value="ADW68247.1"/>
    <property type="molecule type" value="Genomic_DNA"/>
</dbReference>
<gene>
    <name evidence="7" type="ordered locus">AciX9_1184</name>
</gene>
<dbReference type="AlphaFoldDB" id="E8X4C0"/>
<comment type="similarity">
    <text evidence="1">Belongs to the glycosyltransferase 2 family.</text>
</comment>
<dbReference type="InterPro" id="IPR029070">
    <property type="entry name" value="Chitinase_insertion_sf"/>
</dbReference>
<feature type="domain" description="NodB homology" evidence="5">
    <location>
        <begin position="517"/>
        <end position="715"/>
    </location>
</feature>
<dbReference type="GO" id="GO:0005975">
    <property type="term" value="P:carbohydrate metabolic process"/>
    <property type="evidence" value="ECO:0007669"/>
    <property type="project" value="InterPro"/>
</dbReference>
<dbReference type="Pfam" id="PF13641">
    <property type="entry name" value="Glyco_tranf_2_3"/>
    <property type="match status" value="1"/>
</dbReference>
<evidence type="ECO:0000256" key="4">
    <source>
        <dbReference type="SAM" id="Phobius"/>
    </source>
</evidence>
<dbReference type="eggNOG" id="COG3858">
    <property type="taxonomic scope" value="Bacteria"/>
</dbReference>
<dbReference type="Pfam" id="PF01522">
    <property type="entry name" value="Polysacc_deac_1"/>
    <property type="match status" value="1"/>
</dbReference>
<dbReference type="InterPro" id="IPR017853">
    <property type="entry name" value="GH"/>
</dbReference>
<keyword evidence="4" id="KW-0812">Transmembrane</keyword>
<dbReference type="PANTHER" id="PTHR43630:SF1">
    <property type="entry name" value="POLY-BETA-1,6-N-ACETYL-D-GLUCOSAMINE SYNTHASE"/>
    <property type="match status" value="1"/>
</dbReference>
<protein>
    <submittedName>
        <fullName evidence="7">Polysaccharide deacetylase</fullName>
    </submittedName>
</protein>
<dbReference type="Gene3D" id="3.10.50.10">
    <property type="match status" value="1"/>
</dbReference>
<evidence type="ECO:0000259" key="6">
    <source>
        <dbReference type="PROSITE" id="PS51910"/>
    </source>
</evidence>
<dbReference type="RefSeq" id="WP_013579570.1">
    <property type="nucleotide sequence ID" value="NC_015064.1"/>
</dbReference>
<evidence type="ECO:0000256" key="2">
    <source>
        <dbReference type="ARBA" id="ARBA00022676"/>
    </source>
</evidence>
<accession>E8X4C0</accession>
<dbReference type="PANTHER" id="PTHR43630">
    <property type="entry name" value="POLY-BETA-1,6-N-ACETYL-D-GLUCOSAMINE SYNTHASE"/>
    <property type="match status" value="1"/>
</dbReference>
<proteinExistence type="inferred from homology"/>
<dbReference type="eggNOG" id="COG0726">
    <property type="taxonomic scope" value="Bacteria"/>
</dbReference>
<dbReference type="HOGENOM" id="CLU_009182_0_0_0"/>
<keyword evidence="8" id="KW-1185">Reference proteome</keyword>
<dbReference type="PaxDb" id="1198114-AciX9_1184"/>
<dbReference type="OrthoDB" id="9766299at2"/>
<organism evidence="8">
    <name type="scientific">Granulicella tundricola (strain ATCC BAA-1859 / DSM 23138 / MP5ACTX9)</name>
    <dbReference type="NCBI Taxonomy" id="1198114"/>
    <lineage>
        <taxon>Bacteria</taxon>
        <taxon>Pseudomonadati</taxon>
        <taxon>Acidobacteriota</taxon>
        <taxon>Terriglobia</taxon>
        <taxon>Terriglobales</taxon>
        <taxon>Acidobacteriaceae</taxon>
        <taxon>Granulicella</taxon>
    </lineage>
</organism>
<feature type="transmembrane region" description="Helical" evidence="4">
    <location>
        <begin position="1048"/>
        <end position="1075"/>
    </location>
</feature>
<dbReference type="Gene3D" id="3.20.20.370">
    <property type="entry name" value="Glycoside hydrolase/deacetylase"/>
    <property type="match status" value="1"/>
</dbReference>
<dbReference type="PROSITE" id="PS51910">
    <property type="entry name" value="GH18_2"/>
    <property type="match status" value="1"/>
</dbReference>
<dbReference type="InterPro" id="IPR011583">
    <property type="entry name" value="Chitinase_II/V-like_cat"/>
</dbReference>
<dbReference type="CDD" id="cd10962">
    <property type="entry name" value="CE4_GT2-like"/>
    <property type="match status" value="1"/>
</dbReference>
<dbReference type="GO" id="GO:0008061">
    <property type="term" value="F:chitin binding"/>
    <property type="evidence" value="ECO:0007669"/>
    <property type="project" value="InterPro"/>
</dbReference>